<dbReference type="EMBL" id="UGHV01000008">
    <property type="protein sequence ID" value="STP06569.1"/>
    <property type="molecule type" value="Genomic_DNA"/>
</dbReference>
<accession>A0A377JLF9</accession>
<evidence type="ECO:0000313" key="2">
    <source>
        <dbReference type="Proteomes" id="UP000254841"/>
    </source>
</evidence>
<sequence>MLSRYGNKNDQQIHNYKYAMFAYAYTRRPVQMKPLFYAKSTIDYFELDVSKRGSQDTPMWILSFFVDSSCKQCRRNENLTIKELALKGDTKLEIKLAGGKNTIDTLNHQAKLLHLKVNNENSDKLNITTLNQTGANSDTQIFNKIKVEDFNLSGGKAHQLAGEITNLNITNGHSIKVSIMAALVAIVMLKSQVALLQRWI</sequence>
<name>A0A377JLF9_9HELI</name>
<evidence type="ECO:0000313" key="1">
    <source>
        <dbReference type="EMBL" id="STP06569.1"/>
    </source>
</evidence>
<proteinExistence type="predicted"/>
<dbReference type="Proteomes" id="UP000254841">
    <property type="component" value="Unassembled WGS sequence"/>
</dbReference>
<gene>
    <name evidence="1" type="ORF">NCTC12410_02108</name>
</gene>
<organism evidence="1 2">
    <name type="scientific">Helicobacter canis</name>
    <dbReference type="NCBI Taxonomy" id="29419"/>
    <lineage>
        <taxon>Bacteria</taxon>
        <taxon>Pseudomonadati</taxon>
        <taxon>Campylobacterota</taxon>
        <taxon>Epsilonproteobacteria</taxon>
        <taxon>Campylobacterales</taxon>
        <taxon>Helicobacteraceae</taxon>
        <taxon>Helicobacter</taxon>
    </lineage>
</organism>
<protein>
    <submittedName>
        <fullName evidence="1">Uncharacterized protein</fullName>
    </submittedName>
</protein>
<reference evidence="1 2" key="1">
    <citation type="submission" date="2018-06" db="EMBL/GenBank/DDBJ databases">
        <authorList>
            <consortium name="Pathogen Informatics"/>
            <person name="Doyle S."/>
        </authorList>
    </citation>
    <scope>NUCLEOTIDE SEQUENCE [LARGE SCALE GENOMIC DNA]</scope>
    <source>
        <strain evidence="1 2">NCTC12410</strain>
    </source>
</reference>
<dbReference type="AlphaFoldDB" id="A0A377JLF9"/>